<dbReference type="SUPFAM" id="SSF51230">
    <property type="entry name" value="Single hybrid motif"/>
    <property type="match status" value="1"/>
</dbReference>
<sequence>MWHPGTTFEIGTATVGQTVAVVGAMKMEHALTAPVTELRARAGATVAKNAVLPVIEADQSRQNSLPSTSRMTMHDSFSPSAYRV</sequence>
<evidence type="ECO:0000256" key="1">
    <source>
        <dbReference type="SAM" id="MobiDB-lite"/>
    </source>
</evidence>
<dbReference type="Proteomes" id="UP000590749">
    <property type="component" value="Unassembled WGS sequence"/>
</dbReference>
<comment type="caution">
    <text evidence="2">The sequence shown here is derived from an EMBL/GenBank/DDBJ whole genome shotgun (WGS) entry which is preliminary data.</text>
</comment>
<feature type="region of interest" description="Disordered" evidence="1">
    <location>
        <begin position="58"/>
        <end position="84"/>
    </location>
</feature>
<feature type="compositionally biased region" description="Polar residues" evidence="1">
    <location>
        <begin position="60"/>
        <end position="84"/>
    </location>
</feature>
<reference evidence="2 3" key="1">
    <citation type="submission" date="2020-08" db="EMBL/GenBank/DDBJ databases">
        <title>Genomic Encyclopedia of Type Strains, Phase III (KMG-III): the genomes of soil and plant-associated and newly described type strains.</title>
        <authorList>
            <person name="Whitman W."/>
        </authorList>
    </citation>
    <scope>NUCLEOTIDE SEQUENCE [LARGE SCALE GENOMIC DNA]</scope>
    <source>
        <strain evidence="2 3">CECT 3287</strain>
    </source>
</reference>
<gene>
    <name evidence="2" type="ORF">FHR83_005765</name>
</gene>
<dbReference type="AlphaFoldDB" id="A0A7W5FH35"/>
<dbReference type="CDD" id="cd06850">
    <property type="entry name" value="biotinyl_domain"/>
    <property type="match status" value="1"/>
</dbReference>
<name>A0A7W5FH35_9ACTN</name>
<evidence type="ECO:0000313" key="3">
    <source>
        <dbReference type="Proteomes" id="UP000590749"/>
    </source>
</evidence>
<protein>
    <submittedName>
        <fullName evidence="2">Acetyl/propionyl-CoA carboxylase alpha subunit</fullName>
    </submittedName>
</protein>
<dbReference type="InterPro" id="IPR011053">
    <property type="entry name" value="Single_hybrid_motif"/>
</dbReference>
<dbReference type="InterPro" id="IPR001882">
    <property type="entry name" value="Biotin_BS"/>
</dbReference>
<dbReference type="Gene3D" id="2.40.50.100">
    <property type="match status" value="1"/>
</dbReference>
<organism evidence="2 3">
    <name type="scientific">Actinoplanes campanulatus</name>
    <dbReference type="NCBI Taxonomy" id="113559"/>
    <lineage>
        <taxon>Bacteria</taxon>
        <taxon>Bacillati</taxon>
        <taxon>Actinomycetota</taxon>
        <taxon>Actinomycetes</taxon>
        <taxon>Micromonosporales</taxon>
        <taxon>Micromonosporaceae</taxon>
        <taxon>Actinoplanes</taxon>
    </lineage>
</organism>
<proteinExistence type="predicted"/>
<dbReference type="EMBL" id="JACHXF010000013">
    <property type="protein sequence ID" value="MBB3098080.1"/>
    <property type="molecule type" value="Genomic_DNA"/>
</dbReference>
<evidence type="ECO:0000313" key="2">
    <source>
        <dbReference type="EMBL" id="MBB3098080.1"/>
    </source>
</evidence>
<dbReference type="PROSITE" id="PS00188">
    <property type="entry name" value="BIOTIN"/>
    <property type="match status" value="1"/>
</dbReference>
<accession>A0A7W5FH35</accession>
<keyword evidence="3" id="KW-1185">Reference proteome</keyword>